<dbReference type="Proteomes" id="UP000515154">
    <property type="component" value="Linkage group LG7"/>
</dbReference>
<keyword evidence="2" id="KW-1185">Reference proteome</keyword>
<feature type="domain" description="Mos1 transposase HTH" evidence="1">
    <location>
        <begin position="9"/>
        <end position="54"/>
    </location>
</feature>
<dbReference type="GO" id="GO:0000793">
    <property type="term" value="C:condensed chromosome"/>
    <property type="evidence" value="ECO:0007669"/>
    <property type="project" value="TreeGrafter"/>
</dbReference>
<evidence type="ECO:0000313" key="3">
    <source>
        <dbReference type="RefSeq" id="XP_036360306.1"/>
    </source>
</evidence>
<dbReference type="GO" id="GO:0003690">
    <property type="term" value="F:double-stranded DNA binding"/>
    <property type="evidence" value="ECO:0007669"/>
    <property type="project" value="TreeGrafter"/>
</dbReference>
<dbReference type="GO" id="GO:0044774">
    <property type="term" value="P:mitotic DNA integrity checkpoint signaling"/>
    <property type="evidence" value="ECO:0007669"/>
    <property type="project" value="TreeGrafter"/>
</dbReference>
<dbReference type="GO" id="GO:0044547">
    <property type="term" value="F:DNA topoisomerase binding"/>
    <property type="evidence" value="ECO:0007669"/>
    <property type="project" value="TreeGrafter"/>
</dbReference>
<sequence>MLKIKENEIHFHNLMLFCFRKGKNAAQIAKKICAVYRDGIIAANTVRKWFARFRTKTFDLENRELSGRPTVVDNEQIKTLIKNNSCHITQDNVEILHISYASIIKHLKTFD</sequence>
<dbReference type="AlphaFoldDB" id="A0A7E6EXI0"/>
<protein>
    <submittedName>
        <fullName evidence="3">Histone-lysine N-methyltransferase SETMAR-like</fullName>
    </submittedName>
</protein>
<name>A0A7E6EXI0_9MOLL</name>
<dbReference type="PANTHER" id="PTHR46060:SF2">
    <property type="entry name" value="HISTONE-LYSINE N-METHYLTRANSFERASE SETMAR"/>
    <property type="match status" value="1"/>
</dbReference>
<dbReference type="GO" id="GO:0042800">
    <property type="term" value="F:histone H3K4 methyltransferase activity"/>
    <property type="evidence" value="ECO:0007669"/>
    <property type="project" value="TreeGrafter"/>
</dbReference>
<dbReference type="GO" id="GO:0000014">
    <property type="term" value="F:single-stranded DNA endodeoxyribonuclease activity"/>
    <property type="evidence" value="ECO:0007669"/>
    <property type="project" value="TreeGrafter"/>
</dbReference>
<dbReference type="KEGG" id="osn:118764142"/>
<organism evidence="2 3">
    <name type="scientific">Octopus sinensis</name>
    <name type="common">East Asian common octopus</name>
    <dbReference type="NCBI Taxonomy" id="2607531"/>
    <lineage>
        <taxon>Eukaryota</taxon>
        <taxon>Metazoa</taxon>
        <taxon>Spiralia</taxon>
        <taxon>Lophotrochozoa</taxon>
        <taxon>Mollusca</taxon>
        <taxon>Cephalopoda</taxon>
        <taxon>Coleoidea</taxon>
        <taxon>Octopodiformes</taxon>
        <taxon>Octopoda</taxon>
        <taxon>Incirrata</taxon>
        <taxon>Octopodidae</taxon>
        <taxon>Octopus</taxon>
    </lineage>
</organism>
<dbReference type="GO" id="GO:0046975">
    <property type="term" value="F:histone H3K36 methyltransferase activity"/>
    <property type="evidence" value="ECO:0007669"/>
    <property type="project" value="TreeGrafter"/>
</dbReference>
<reference evidence="3" key="1">
    <citation type="submission" date="2025-08" db="UniProtKB">
        <authorList>
            <consortium name="RefSeq"/>
        </authorList>
    </citation>
    <scope>IDENTIFICATION</scope>
</reference>
<dbReference type="Pfam" id="PF17906">
    <property type="entry name" value="HTH_48"/>
    <property type="match status" value="1"/>
</dbReference>
<dbReference type="GO" id="GO:0031297">
    <property type="term" value="P:replication fork processing"/>
    <property type="evidence" value="ECO:0007669"/>
    <property type="project" value="TreeGrafter"/>
</dbReference>
<dbReference type="GO" id="GO:0003697">
    <property type="term" value="F:single-stranded DNA binding"/>
    <property type="evidence" value="ECO:0007669"/>
    <property type="project" value="TreeGrafter"/>
</dbReference>
<dbReference type="GO" id="GO:0015074">
    <property type="term" value="P:DNA integration"/>
    <property type="evidence" value="ECO:0007669"/>
    <property type="project" value="TreeGrafter"/>
</dbReference>
<dbReference type="GO" id="GO:0005634">
    <property type="term" value="C:nucleus"/>
    <property type="evidence" value="ECO:0007669"/>
    <property type="project" value="TreeGrafter"/>
</dbReference>
<gene>
    <name evidence="3" type="primary">LOC118764142</name>
</gene>
<evidence type="ECO:0000259" key="1">
    <source>
        <dbReference type="Pfam" id="PF17906"/>
    </source>
</evidence>
<dbReference type="GO" id="GO:0006303">
    <property type="term" value="P:double-strand break repair via nonhomologous end joining"/>
    <property type="evidence" value="ECO:0007669"/>
    <property type="project" value="TreeGrafter"/>
</dbReference>
<dbReference type="GO" id="GO:0000729">
    <property type="term" value="P:DNA double-strand break processing"/>
    <property type="evidence" value="ECO:0007669"/>
    <property type="project" value="TreeGrafter"/>
</dbReference>
<dbReference type="GO" id="GO:0035861">
    <property type="term" value="C:site of double-strand break"/>
    <property type="evidence" value="ECO:0007669"/>
    <property type="project" value="TreeGrafter"/>
</dbReference>
<dbReference type="RefSeq" id="XP_036360306.1">
    <property type="nucleotide sequence ID" value="XM_036504413.1"/>
</dbReference>
<dbReference type="PANTHER" id="PTHR46060">
    <property type="entry name" value="MARINER MOS1 TRANSPOSASE-LIKE PROTEIN"/>
    <property type="match status" value="1"/>
</dbReference>
<evidence type="ECO:0000313" key="2">
    <source>
        <dbReference type="Proteomes" id="UP000515154"/>
    </source>
</evidence>
<accession>A0A7E6EXI0</accession>
<dbReference type="Gene3D" id="1.10.10.1450">
    <property type="match status" value="1"/>
</dbReference>
<dbReference type="InterPro" id="IPR052709">
    <property type="entry name" value="Transposase-MT_Hybrid"/>
</dbReference>
<proteinExistence type="predicted"/>
<dbReference type="InterPro" id="IPR041426">
    <property type="entry name" value="Mos1_HTH"/>
</dbReference>